<feature type="region of interest" description="Disordered" evidence="1">
    <location>
        <begin position="29"/>
        <end position="52"/>
    </location>
</feature>
<reference evidence="2" key="1">
    <citation type="submission" date="2014-05" db="EMBL/GenBank/DDBJ databases">
        <authorList>
            <person name="Chronopoulou M."/>
        </authorList>
    </citation>
    <scope>NUCLEOTIDE SEQUENCE</scope>
    <source>
        <tissue evidence="2">Whole organism</tissue>
    </source>
</reference>
<evidence type="ECO:0000256" key="1">
    <source>
        <dbReference type="SAM" id="MobiDB-lite"/>
    </source>
</evidence>
<dbReference type="EMBL" id="HACA01006991">
    <property type="protein sequence ID" value="CDW24352.1"/>
    <property type="molecule type" value="Transcribed_RNA"/>
</dbReference>
<protein>
    <submittedName>
        <fullName evidence="2">Uncharacterized protein</fullName>
    </submittedName>
</protein>
<evidence type="ECO:0000313" key="2">
    <source>
        <dbReference type="EMBL" id="CDW24352.1"/>
    </source>
</evidence>
<proteinExistence type="predicted"/>
<name>A0A0K2TFM3_LEPSM</name>
<feature type="compositionally biased region" description="Low complexity" evidence="1">
    <location>
        <begin position="41"/>
        <end position="52"/>
    </location>
</feature>
<feature type="non-terminal residue" evidence="2">
    <location>
        <position position="1"/>
    </location>
</feature>
<accession>A0A0K2TFM3</accession>
<organism evidence="2">
    <name type="scientific">Lepeophtheirus salmonis</name>
    <name type="common">Salmon louse</name>
    <name type="synonym">Caligus salmonis</name>
    <dbReference type="NCBI Taxonomy" id="72036"/>
    <lineage>
        <taxon>Eukaryota</taxon>
        <taxon>Metazoa</taxon>
        <taxon>Ecdysozoa</taxon>
        <taxon>Arthropoda</taxon>
        <taxon>Crustacea</taxon>
        <taxon>Multicrustacea</taxon>
        <taxon>Hexanauplia</taxon>
        <taxon>Copepoda</taxon>
        <taxon>Siphonostomatoida</taxon>
        <taxon>Caligidae</taxon>
        <taxon>Lepeophtheirus</taxon>
    </lineage>
</organism>
<dbReference type="AlphaFoldDB" id="A0A0K2TFM3"/>
<sequence>LRFSELLLSPRSILLGLLKRVSSLSRTLPPPPPTRELDDILSSSNSSSSSSLSKSLRTFSSELDEAPLVLFVFTLLLLTPELLERRLVTGRRTLLSFLLSLLPLLDVEFPELLLLLLLLLLRVPFCSPNDSKTASKL</sequence>